<gene>
    <name evidence="2" type="ORF">T440DRAFT_514382</name>
</gene>
<evidence type="ECO:0000256" key="1">
    <source>
        <dbReference type="SAM" id="MobiDB-lite"/>
    </source>
</evidence>
<name>A0A6A7BGH5_9PLEO</name>
<proteinExistence type="predicted"/>
<keyword evidence="3" id="KW-1185">Reference proteome</keyword>
<dbReference type="EMBL" id="MU006292">
    <property type="protein sequence ID" value="KAF2854463.1"/>
    <property type="molecule type" value="Genomic_DNA"/>
</dbReference>
<protein>
    <submittedName>
        <fullName evidence="2">Uncharacterized protein</fullName>
    </submittedName>
</protein>
<dbReference type="Proteomes" id="UP000799423">
    <property type="component" value="Unassembled WGS sequence"/>
</dbReference>
<accession>A0A6A7BGH5</accession>
<evidence type="ECO:0000313" key="3">
    <source>
        <dbReference type="Proteomes" id="UP000799423"/>
    </source>
</evidence>
<evidence type="ECO:0000313" key="2">
    <source>
        <dbReference type="EMBL" id="KAF2854463.1"/>
    </source>
</evidence>
<feature type="region of interest" description="Disordered" evidence="1">
    <location>
        <begin position="72"/>
        <end position="92"/>
    </location>
</feature>
<organism evidence="2 3">
    <name type="scientific">Plenodomus tracheiphilus IPT5</name>
    <dbReference type="NCBI Taxonomy" id="1408161"/>
    <lineage>
        <taxon>Eukaryota</taxon>
        <taxon>Fungi</taxon>
        <taxon>Dikarya</taxon>
        <taxon>Ascomycota</taxon>
        <taxon>Pezizomycotina</taxon>
        <taxon>Dothideomycetes</taxon>
        <taxon>Pleosporomycetidae</taxon>
        <taxon>Pleosporales</taxon>
        <taxon>Pleosporineae</taxon>
        <taxon>Leptosphaeriaceae</taxon>
        <taxon>Plenodomus</taxon>
    </lineage>
</organism>
<dbReference type="AlphaFoldDB" id="A0A6A7BGH5"/>
<reference evidence="2" key="1">
    <citation type="submission" date="2020-01" db="EMBL/GenBank/DDBJ databases">
        <authorList>
            <consortium name="DOE Joint Genome Institute"/>
            <person name="Haridas S."/>
            <person name="Albert R."/>
            <person name="Binder M."/>
            <person name="Bloem J."/>
            <person name="Labutti K."/>
            <person name="Salamov A."/>
            <person name="Andreopoulos B."/>
            <person name="Baker S.E."/>
            <person name="Barry K."/>
            <person name="Bills G."/>
            <person name="Bluhm B.H."/>
            <person name="Cannon C."/>
            <person name="Castanera R."/>
            <person name="Culley D.E."/>
            <person name="Daum C."/>
            <person name="Ezra D."/>
            <person name="Gonzalez J.B."/>
            <person name="Henrissat B."/>
            <person name="Kuo A."/>
            <person name="Liang C."/>
            <person name="Lipzen A."/>
            <person name="Lutzoni F."/>
            <person name="Magnuson J."/>
            <person name="Mondo S."/>
            <person name="Nolan M."/>
            <person name="Ohm R."/>
            <person name="Pangilinan J."/>
            <person name="Park H.-J."/>
            <person name="Ramirez L."/>
            <person name="Alfaro M."/>
            <person name="Sun H."/>
            <person name="Tritt A."/>
            <person name="Yoshinaga Y."/>
            <person name="Zwiers L.-H."/>
            <person name="Turgeon B.G."/>
            <person name="Goodwin S.B."/>
            <person name="Spatafora J.W."/>
            <person name="Crous P.W."/>
            <person name="Grigoriev I.V."/>
        </authorList>
    </citation>
    <scope>NUCLEOTIDE SEQUENCE</scope>
    <source>
        <strain evidence="2">IPT5</strain>
    </source>
</reference>
<sequence length="92" mass="9833">MLWGNQIVCGAGGSQGVYPIEEDCRRPESSAQMHPHGQPLSDLAAEEELPLTSISPALPTIRLEAAIQAEGQVPKLSQQQSRQPSDPAAWSS</sequence>
<feature type="compositionally biased region" description="Polar residues" evidence="1">
    <location>
        <begin position="75"/>
        <end position="92"/>
    </location>
</feature>